<feature type="region of interest" description="Disordered" evidence="9">
    <location>
        <begin position="1"/>
        <end position="38"/>
    </location>
</feature>
<dbReference type="GO" id="GO:0005886">
    <property type="term" value="C:plasma membrane"/>
    <property type="evidence" value="ECO:0007669"/>
    <property type="project" value="UniProtKB-SubCell"/>
</dbReference>
<organism evidence="12 13">
    <name type="scientific">Elysia chlorotica</name>
    <name type="common">Eastern emerald elysia</name>
    <name type="synonym">Sea slug</name>
    <dbReference type="NCBI Taxonomy" id="188477"/>
    <lineage>
        <taxon>Eukaryota</taxon>
        <taxon>Metazoa</taxon>
        <taxon>Spiralia</taxon>
        <taxon>Lophotrochozoa</taxon>
        <taxon>Mollusca</taxon>
        <taxon>Gastropoda</taxon>
        <taxon>Heterobranchia</taxon>
        <taxon>Euthyneura</taxon>
        <taxon>Panpulmonata</taxon>
        <taxon>Sacoglossa</taxon>
        <taxon>Placobranchoidea</taxon>
        <taxon>Plakobranchidae</taxon>
        <taxon>Elysia</taxon>
    </lineage>
</organism>
<dbReference type="PRINTS" id="PR00237">
    <property type="entry name" value="GPCRRHODOPSN"/>
</dbReference>
<dbReference type="GO" id="GO:0008528">
    <property type="term" value="F:G protein-coupled peptide receptor activity"/>
    <property type="evidence" value="ECO:0007669"/>
    <property type="project" value="TreeGrafter"/>
</dbReference>
<sequence>MSGDTPPLANWSLAEPPEMNSSSHVTGTNASNGTGTAPQDGPGLARMALVPEIPGWVSSLYLCMLCLSILVGVPGNALTLAAYARIKNKTSCDWYILVVALTDLASCLFRSPVYILEHKGVWLRYSTSDLCKFISWLSQTTVCVSIFIFALVAIDRYIKLCHTFKWNISPKRARLLCLIIVVTNSVLAAPCLYIFENLTRGVCQVKVPLQQNVLVKGYYR</sequence>
<protein>
    <recommendedName>
        <fullName evidence="11">G-protein coupled receptors family 1 profile domain-containing protein</fullName>
    </recommendedName>
</protein>
<dbReference type="PANTHER" id="PTHR24230:SF0">
    <property type="entry name" value="G-PROTEIN COUPLED RECEPTORS FAMILY 1 PROFILE DOMAIN-CONTAINING PROTEIN"/>
    <property type="match status" value="1"/>
</dbReference>
<reference evidence="12 13" key="1">
    <citation type="submission" date="2019-01" db="EMBL/GenBank/DDBJ databases">
        <title>A draft genome assembly of the solar-powered sea slug Elysia chlorotica.</title>
        <authorList>
            <person name="Cai H."/>
            <person name="Li Q."/>
            <person name="Fang X."/>
            <person name="Li J."/>
            <person name="Curtis N.E."/>
            <person name="Altenburger A."/>
            <person name="Shibata T."/>
            <person name="Feng M."/>
            <person name="Maeda T."/>
            <person name="Schwartz J.A."/>
            <person name="Shigenobu S."/>
            <person name="Lundholm N."/>
            <person name="Nishiyama T."/>
            <person name="Yang H."/>
            <person name="Hasebe M."/>
            <person name="Li S."/>
            <person name="Pierce S.K."/>
            <person name="Wang J."/>
        </authorList>
    </citation>
    <scope>NUCLEOTIDE SEQUENCE [LARGE SCALE GENOMIC DNA]</scope>
    <source>
        <strain evidence="12">EC2010</strain>
        <tissue evidence="12">Whole organism of an adult</tissue>
    </source>
</reference>
<dbReference type="InterPro" id="IPR017452">
    <property type="entry name" value="GPCR_Rhodpsn_7TM"/>
</dbReference>
<keyword evidence="2" id="KW-1003">Cell membrane</keyword>
<evidence type="ECO:0000313" key="13">
    <source>
        <dbReference type="Proteomes" id="UP000271974"/>
    </source>
</evidence>
<name>A0A3S0ZW81_ELYCH</name>
<evidence type="ECO:0000313" key="12">
    <source>
        <dbReference type="EMBL" id="RUS76777.1"/>
    </source>
</evidence>
<evidence type="ECO:0000256" key="8">
    <source>
        <dbReference type="ARBA" id="ARBA00023224"/>
    </source>
</evidence>
<evidence type="ECO:0000259" key="11">
    <source>
        <dbReference type="PROSITE" id="PS50262"/>
    </source>
</evidence>
<evidence type="ECO:0000256" key="6">
    <source>
        <dbReference type="ARBA" id="ARBA00023136"/>
    </source>
</evidence>
<comment type="subcellular location">
    <subcellularLocation>
        <location evidence="1">Cell membrane</location>
        <topology evidence="1">Multi-pass membrane protein</topology>
    </subcellularLocation>
</comment>
<proteinExistence type="predicted"/>
<keyword evidence="13" id="KW-1185">Reference proteome</keyword>
<dbReference type="EMBL" id="RQTK01000636">
    <property type="protein sequence ID" value="RUS76777.1"/>
    <property type="molecule type" value="Genomic_DNA"/>
</dbReference>
<feature type="transmembrane region" description="Helical" evidence="10">
    <location>
        <begin position="133"/>
        <end position="154"/>
    </location>
</feature>
<feature type="domain" description="G-protein coupled receptors family 1 profile" evidence="11">
    <location>
        <begin position="75"/>
        <end position="220"/>
    </location>
</feature>
<feature type="compositionally biased region" description="Low complexity" evidence="9">
    <location>
        <begin position="26"/>
        <end position="37"/>
    </location>
</feature>
<keyword evidence="4 10" id="KW-1133">Transmembrane helix</keyword>
<dbReference type="STRING" id="188477.A0A3S0ZW81"/>
<feature type="transmembrane region" description="Helical" evidence="10">
    <location>
        <begin position="94"/>
        <end position="113"/>
    </location>
</feature>
<dbReference type="SUPFAM" id="SSF81321">
    <property type="entry name" value="Family A G protein-coupled receptor-like"/>
    <property type="match status" value="1"/>
</dbReference>
<keyword evidence="7" id="KW-0675">Receptor</keyword>
<evidence type="ECO:0000256" key="7">
    <source>
        <dbReference type="ARBA" id="ARBA00023170"/>
    </source>
</evidence>
<keyword evidence="5" id="KW-0297">G-protein coupled receptor</keyword>
<dbReference type="AlphaFoldDB" id="A0A3S0ZW81"/>
<keyword evidence="3 10" id="KW-0812">Transmembrane</keyword>
<dbReference type="PROSITE" id="PS50262">
    <property type="entry name" value="G_PROTEIN_RECEP_F1_2"/>
    <property type="match status" value="1"/>
</dbReference>
<evidence type="ECO:0000256" key="9">
    <source>
        <dbReference type="SAM" id="MobiDB-lite"/>
    </source>
</evidence>
<evidence type="ECO:0000256" key="5">
    <source>
        <dbReference type="ARBA" id="ARBA00023040"/>
    </source>
</evidence>
<keyword evidence="8" id="KW-0807">Transducer</keyword>
<evidence type="ECO:0000256" key="3">
    <source>
        <dbReference type="ARBA" id="ARBA00022692"/>
    </source>
</evidence>
<evidence type="ECO:0000256" key="1">
    <source>
        <dbReference type="ARBA" id="ARBA00004651"/>
    </source>
</evidence>
<dbReference type="InterPro" id="IPR000276">
    <property type="entry name" value="GPCR_Rhodpsn"/>
</dbReference>
<feature type="transmembrane region" description="Helical" evidence="10">
    <location>
        <begin position="175"/>
        <end position="195"/>
    </location>
</feature>
<dbReference type="PANTHER" id="PTHR24230">
    <property type="entry name" value="G-PROTEIN COUPLED RECEPTOR"/>
    <property type="match status" value="1"/>
</dbReference>
<evidence type="ECO:0000256" key="4">
    <source>
        <dbReference type="ARBA" id="ARBA00022989"/>
    </source>
</evidence>
<dbReference type="GO" id="GO:0007218">
    <property type="term" value="P:neuropeptide signaling pathway"/>
    <property type="evidence" value="ECO:0007669"/>
    <property type="project" value="TreeGrafter"/>
</dbReference>
<gene>
    <name evidence="12" type="ORF">EGW08_015454</name>
</gene>
<dbReference type="Pfam" id="PF00001">
    <property type="entry name" value="7tm_1"/>
    <property type="match status" value="1"/>
</dbReference>
<evidence type="ECO:0000256" key="2">
    <source>
        <dbReference type="ARBA" id="ARBA00022475"/>
    </source>
</evidence>
<feature type="transmembrane region" description="Helical" evidence="10">
    <location>
        <begin position="59"/>
        <end position="82"/>
    </location>
</feature>
<keyword evidence="6 10" id="KW-0472">Membrane</keyword>
<dbReference type="OrthoDB" id="6103485at2759"/>
<dbReference type="CDD" id="cd00637">
    <property type="entry name" value="7tm_classA_rhodopsin-like"/>
    <property type="match status" value="1"/>
</dbReference>
<dbReference type="Proteomes" id="UP000271974">
    <property type="component" value="Unassembled WGS sequence"/>
</dbReference>
<evidence type="ECO:0000256" key="10">
    <source>
        <dbReference type="SAM" id="Phobius"/>
    </source>
</evidence>
<comment type="caution">
    <text evidence="12">The sequence shown here is derived from an EMBL/GenBank/DDBJ whole genome shotgun (WGS) entry which is preliminary data.</text>
</comment>
<accession>A0A3S0ZW81</accession>
<dbReference type="Gene3D" id="1.20.1070.10">
    <property type="entry name" value="Rhodopsin 7-helix transmembrane proteins"/>
    <property type="match status" value="1"/>
</dbReference>